<dbReference type="AlphaFoldDB" id="A0AAV1F9H5"/>
<dbReference type="EMBL" id="OY660868">
    <property type="protein sequence ID" value="CAJ1057369.1"/>
    <property type="molecule type" value="Genomic_DNA"/>
</dbReference>
<proteinExistence type="predicted"/>
<evidence type="ECO:0000313" key="2">
    <source>
        <dbReference type="Proteomes" id="UP001178508"/>
    </source>
</evidence>
<sequence length="99" mass="11256">MLRGFWMTVYGGVLKSNHFHTARGTLCKVEIKDFVRVSASIRQIFLMSCTVCPPPTPTSTIFPSLLSTPPHHFYFMSLDAKKRFYIQTPRSGRLYDAPG</sequence>
<name>A0AAV1F9H5_XYRNO</name>
<dbReference type="Proteomes" id="UP001178508">
    <property type="component" value="Chromosome 5"/>
</dbReference>
<keyword evidence="2" id="KW-1185">Reference proteome</keyword>
<reference evidence="1" key="1">
    <citation type="submission" date="2023-08" db="EMBL/GenBank/DDBJ databases">
        <authorList>
            <person name="Alioto T."/>
            <person name="Alioto T."/>
            <person name="Gomez Garrido J."/>
        </authorList>
    </citation>
    <scope>NUCLEOTIDE SEQUENCE</scope>
</reference>
<gene>
    <name evidence="1" type="ORF">XNOV1_A018937</name>
</gene>
<evidence type="ECO:0000313" key="1">
    <source>
        <dbReference type="EMBL" id="CAJ1057369.1"/>
    </source>
</evidence>
<organism evidence="1 2">
    <name type="scientific">Xyrichtys novacula</name>
    <name type="common">Pearly razorfish</name>
    <name type="synonym">Hemipteronotus novacula</name>
    <dbReference type="NCBI Taxonomy" id="13765"/>
    <lineage>
        <taxon>Eukaryota</taxon>
        <taxon>Metazoa</taxon>
        <taxon>Chordata</taxon>
        <taxon>Craniata</taxon>
        <taxon>Vertebrata</taxon>
        <taxon>Euteleostomi</taxon>
        <taxon>Actinopterygii</taxon>
        <taxon>Neopterygii</taxon>
        <taxon>Teleostei</taxon>
        <taxon>Neoteleostei</taxon>
        <taxon>Acanthomorphata</taxon>
        <taxon>Eupercaria</taxon>
        <taxon>Labriformes</taxon>
        <taxon>Labridae</taxon>
        <taxon>Xyrichtys</taxon>
    </lineage>
</organism>
<protein>
    <submittedName>
        <fullName evidence="1">Uncharacterized protein</fullName>
    </submittedName>
</protein>
<accession>A0AAV1F9H5</accession>